<feature type="region of interest" description="Disordered" evidence="1">
    <location>
        <begin position="1"/>
        <end position="23"/>
    </location>
</feature>
<name>A0A914P209_9BILA</name>
<evidence type="ECO:0000313" key="3">
    <source>
        <dbReference type="WBParaSite" id="PDA_v2.g1186.t1"/>
    </source>
</evidence>
<feature type="compositionally biased region" description="Polar residues" evidence="1">
    <location>
        <begin position="457"/>
        <end position="477"/>
    </location>
</feature>
<accession>A0A914P209</accession>
<sequence>MAPQPSGGTSSAAKPPAHTSNDTYNFHRNGDELRCRCCPYGFHIDLDFVKFAENVTAGNDQAHKWNTQPRRTTRRRGNYSVDESARSLPRQIITRDTNSFDTPDEWLKAATATSPIDSNMSQSTIGGFYSGADDDFSFPTHETSSYNNYLAKNKSDSIVARLIGELNGINNAQKPPIPPPISSSTPYPGQDFIDHKPQKSWHGATSANSEIHEILSRQQPTYSTTREFSKTVTSAPSSPTPVKTYHSAVAQSAGRKAQSATTSKQHHQQQTPITPPRRYFDSARPRVLSPEPASRDRSLAPTALRTSNFHSRTYYSPTSTTERNHVPYRGATTSSLSTGLDFNSFASVRRQRTTSTDNERNRTLSPIYNRQTGGSRLDGYTSDAEYRSTYRYEMSPPPLPPRSQAPTTPTKMYSYGNSTILKRPESTFENFEKPETVERGVDAYEIQKIPEPPKAVLQNQESQTRTPPEQKHASTVTEMEEENEKQYLTTETQLTQTLKIDQSTIGCNTDKIPEEPFQPEKAFSVEFQFAIGHGDKLPEDGMGLEKISTIPKETKEQGSDAIKTALFSIGMNTDKIAMVDKACMPMPPPVKPKTAEKGVVTDVVEEVVMKGTKKESATIETQTEHVEEVSIIQLEPKSVKKESTTIETQTDNEWIEEEIERRIKAEKAERKSWA</sequence>
<feature type="region of interest" description="Disordered" evidence="1">
    <location>
        <begin position="349"/>
        <end position="380"/>
    </location>
</feature>
<organism evidence="2 3">
    <name type="scientific">Panagrolaimus davidi</name>
    <dbReference type="NCBI Taxonomy" id="227884"/>
    <lineage>
        <taxon>Eukaryota</taxon>
        <taxon>Metazoa</taxon>
        <taxon>Ecdysozoa</taxon>
        <taxon>Nematoda</taxon>
        <taxon>Chromadorea</taxon>
        <taxon>Rhabditida</taxon>
        <taxon>Tylenchina</taxon>
        <taxon>Panagrolaimomorpha</taxon>
        <taxon>Panagrolaimoidea</taxon>
        <taxon>Panagrolaimidae</taxon>
        <taxon>Panagrolaimus</taxon>
    </lineage>
</organism>
<feature type="compositionally biased region" description="Polar residues" evidence="1">
    <location>
        <begin position="217"/>
        <end position="241"/>
    </location>
</feature>
<evidence type="ECO:0000313" key="2">
    <source>
        <dbReference type="Proteomes" id="UP000887578"/>
    </source>
</evidence>
<dbReference type="Pfam" id="PF12075">
    <property type="entry name" value="KN_motif"/>
    <property type="match status" value="1"/>
</dbReference>
<dbReference type="AlphaFoldDB" id="A0A914P209"/>
<protein>
    <submittedName>
        <fullName evidence="3">Uncharacterized protein</fullName>
    </submittedName>
</protein>
<keyword evidence="2" id="KW-1185">Reference proteome</keyword>
<dbReference type="WBParaSite" id="PDA_v2.g1186.t1">
    <property type="protein sequence ID" value="PDA_v2.g1186.t1"/>
    <property type="gene ID" value="PDA_v2.g1186"/>
</dbReference>
<dbReference type="InterPro" id="IPR021939">
    <property type="entry name" value="KN_motif"/>
</dbReference>
<evidence type="ECO:0000256" key="1">
    <source>
        <dbReference type="SAM" id="MobiDB-lite"/>
    </source>
</evidence>
<feature type="region of interest" description="Disordered" evidence="1">
    <location>
        <begin position="217"/>
        <end position="336"/>
    </location>
</feature>
<proteinExistence type="predicted"/>
<feature type="compositionally biased region" description="Polar residues" evidence="1">
    <location>
        <begin position="363"/>
        <end position="374"/>
    </location>
</feature>
<feature type="compositionally biased region" description="Polar residues" evidence="1">
    <location>
        <begin position="304"/>
        <end position="321"/>
    </location>
</feature>
<reference evidence="3" key="1">
    <citation type="submission" date="2022-11" db="UniProtKB">
        <authorList>
            <consortium name="WormBaseParasite"/>
        </authorList>
    </citation>
    <scope>IDENTIFICATION</scope>
</reference>
<dbReference type="Proteomes" id="UP000887578">
    <property type="component" value="Unplaced"/>
</dbReference>
<feature type="region of interest" description="Disordered" evidence="1">
    <location>
        <begin position="456"/>
        <end position="483"/>
    </location>
</feature>